<dbReference type="Proteomes" id="UP000692954">
    <property type="component" value="Unassembled WGS sequence"/>
</dbReference>
<gene>
    <name evidence="1" type="ORF">PSON_ATCC_30995.1.T0830205</name>
</gene>
<protein>
    <submittedName>
        <fullName evidence="1">Uncharacterized protein</fullName>
    </submittedName>
</protein>
<sequence>MTTAMVKIIISGGVIINQKQYIQDLQNKLIQKDFDS</sequence>
<name>A0A8S1PQY0_9CILI</name>
<dbReference type="EMBL" id="CAJJDN010000083">
    <property type="protein sequence ID" value="CAD8105133.1"/>
    <property type="molecule type" value="Genomic_DNA"/>
</dbReference>
<evidence type="ECO:0000313" key="1">
    <source>
        <dbReference type="EMBL" id="CAD8105133.1"/>
    </source>
</evidence>
<organism evidence="1 2">
    <name type="scientific">Paramecium sonneborni</name>
    <dbReference type="NCBI Taxonomy" id="65129"/>
    <lineage>
        <taxon>Eukaryota</taxon>
        <taxon>Sar</taxon>
        <taxon>Alveolata</taxon>
        <taxon>Ciliophora</taxon>
        <taxon>Intramacronucleata</taxon>
        <taxon>Oligohymenophorea</taxon>
        <taxon>Peniculida</taxon>
        <taxon>Parameciidae</taxon>
        <taxon>Paramecium</taxon>
    </lineage>
</organism>
<keyword evidence="2" id="KW-1185">Reference proteome</keyword>
<reference evidence="1" key="1">
    <citation type="submission" date="2021-01" db="EMBL/GenBank/DDBJ databases">
        <authorList>
            <consortium name="Genoscope - CEA"/>
            <person name="William W."/>
        </authorList>
    </citation>
    <scope>NUCLEOTIDE SEQUENCE</scope>
</reference>
<evidence type="ECO:0000313" key="2">
    <source>
        <dbReference type="Proteomes" id="UP000692954"/>
    </source>
</evidence>
<dbReference type="AlphaFoldDB" id="A0A8S1PQY0"/>
<accession>A0A8S1PQY0</accession>
<proteinExistence type="predicted"/>
<comment type="caution">
    <text evidence="1">The sequence shown here is derived from an EMBL/GenBank/DDBJ whole genome shotgun (WGS) entry which is preliminary data.</text>
</comment>